<organism evidence="4 5">
    <name type="scientific">Cryobacterium zongtaii</name>
    <dbReference type="NCBI Taxonomy" id="1259217"/>
    <lineage>
        <taxon>Bacteria</taxon>
        <taxon>Bacillati</taxon>
        <taxon>Actinomycetota</taxon>
        <taxon>Actinomycetes</taxon>
        <taxon>Micrococcales</taxon>
        <taxon>Microbacteriaceae</taxon>
        <taxon>Cryobacterium</taxon>
    </lineage>
</organism>
<protein>
    <submittedName>
        <fullName evidence="4">Damage-inducible protein</fullName>
    </submittedName>
</protein>
<dbReference type="InterPro" id="IPR029063">
    <property type="entry name" value="SAM-dependent_MTases_sf"/>
</dbReference>
<dbReference type="SMART" id="SM00487">
    <property type="entry name" value="DEXDc"/>
    <property type="match status" value="1"/>
</dbReference>
<dbReference type="InterPro" id="IPR039442">
    <property type="entry name" value="Mrr-like_dom"/>
</dbReference>
<dbReference type="InterPro" id="IPR041635">
    <property type="entry name" value="Type_ISP_LLaBIII_C"/>
</dbReference>
<dbReference type="OrthoDB" id="9776021at2"/>
<dbReference type="EMBL" id="PPXF01000023">
    <property type="protein sequence ID" value="POH69141.1"/>
    <property type="molecule type" value="Genomic_DNA"/>
</dbReference>
<dbReference type="InterPro" id="IPR014001">
    <property type="entry name" value="Helicase_ATP-bd"/>
</dbReference>
<sequence>MTTIHDLLDQYARLARDTREKGLLLEKLALSYLTTDPVWTAQFQEVWLWQDWPGRDGKVDTGIDLVAKDRYGDGYCAIQCKFFDPAHAIQKGDIDSFFTASGKHPFTSRMVISTTNKWSKHAADALVNQQVKTWRIGVDDLAQSTVDWTNYVLTEPDTLVRPPTKQLRPHQVTALADVELGFEEASRGKMIMACGTGKTFTSLRIAESIAGVGGSVLFLVPSIALLSQTLKEWSAERAMPLRAFAICSDNKVGKVSEDYSISDLAYPATTNTEQLLKEVARATAPDGLTVYFSTYQSIDVVARAQAAGLPDFDLVICDEAHRTAGFTMEKADESSFLRVHDDKVIHADRRLYMTATPKIYAESVRSQAAEKLAVLVSMDDEKTFGPVFHRLGFGEAVERDLLTDYRVLVLAVDEGSIGSNFQESFAIDGELNIPDAARIVGIYNGLAKRGVEGLGATIAERAPLRRAVAFSRSIKDSQKVQGMLNGYDGELTRPAGVRFVEESAKPADWADVGNENSGLRLEAKHVDGTMNVLVRNELLDWLKAETDPDDNVCRILTNARCLSEGVDVPALDAVIFLNSRDSQVDVVQSVGRVMRKVDGKEYGYIILPIAVSAEKTPEQALNDNAKYKVVWDVLRALRAHDERFEAKIEQIDLNRRTDDQIQIIDIRDRTNPNGESSLQDGQAETPNVHPDGVSVPMDWSEIGADWREAIYAKIVEKVGERDYWENWAHNVSDIAARHQTRITNLVTGSDETLRAKFHEFLGGLRDNLNPSISEKDAIEMLSQHLITQPVFDALFDGYGFSQHNPVALVMQDMVDALEGTRLDTETEELDAFYASVRKSVNGITDAAGKQTTIKRLYEKFFAGAFKGTSERLGIVYTPNEIVDFILHSADEVLRTEFGATLSDEGVHILDPFTGTGTFIVRLLQSGLIKPEDLQRKFRHELHANEIVLLAYYVAAVNIEATYHGLLPAGESSPYEPFPGIVLTDTFQSSEDDDRYDDHGIFGDNNDRVKAQNALDIRVIVGNPPYSAGQDSGNDNNQNLKYPSLDARIAATYAALSTAQNKNSLYDSYIRSIRWASDKLKDRGVVAFVSNGGFIDGNTADGLRKSLAAEFSSLYIFNLRGNTRNSGEQARKEGGQTFGSGSRATIAISILVKNPDSTKTGQLHYRDIGDYLTRDDKLAMIKRYGTMSAVPWAAITPNVAGDWLNQRNDVFAGFTSIGDKTKGAQPIFATYSAGLQSNRDAWVYNSSQAVLMANVAKTVEAYNEEVARWATAGKPPPLEGFIDRDATRISWTSTLTARLGRGQHVPYVPENIALAQYRPFQKQMVYFNVDLIHRRGTLPSMFPTSAERNVGIYATAAGSGHPFSVLAVESIPDLAMWGSGSGQFFPRYTYEPRVEGLTLFDDEEPYTRIDNITDATKAAYQRRYRADISKDDIFYFVYGLLHSPDYRATYSADLAKMLPRIPKLVDSSDFDAFEKAGRELASLHLDYEGVQPYPLEEVLSGDRDLRVGKMKFGGKAGAWDKTTVIYNQHVTLRGIPKEAQEYVLGSRSAVEWLLERYQVKTDKDSGIVNDPNAWGEEHSNPSYILDLVKRIVTVSVETVRIVNALPELNMLTEQSETEKQWG</sequence>
<dbReference type="Pfam" id="PF13156">
    <property type="entry name" value="Mrr_cat_2"/>
    <property type="match status" value="1"/>
</dbReference>
<dbReference type="CDD" id="cd18785">
    <property type="entry name" value="SF2_C"/>
    <property type="match status" value="1"/>
</dbReference>
<evidence type="ECO:0000313" key="4">
    <source>
        <dbReference type="EMBL" id="POH69141.1"/>
    </source>
</evidence>
<evidence type="ECO:0000259" key="3">
    <source>
        <dbReference type="PROSITE" id="PS51192"/>
    </source>
</evidence>
<dbReference type="InterPro" id="IPR050742">
    <property type="entry name" value="Helicase_Restrict-Modif_Enz"/>
</dbReference>
<dbReference type="SUPFAM" id="SSF52540">
    <property type="entry name" value="P-loop containing nucleoside triphosphate hydrolases"/>
    <property type="match status" value="1"/>
</dbReference>
<dbReference type="InterPro" id="IPR053980">
    <property type="entry name" value="ISP_coupler"/>
</dbReference>
<dbReference type="InterPro" id="IPR011335">
    <property type="entry name" value="Restrct_endonuc-II-like"/>
</dbReference>
<comment type="caution">
    <text evidence="4">The sequence shown here is derived from an EMBL/GenBank/DDBJ whole genome shotgun (WGS) entry which is preliminary data.</text>
</comment>
<dbReference type="Pfam" id="PF00271">
    <property type="entry name" value="Helicase_C"/>
    <property type="match status" value="1"/>
</dbReference>
<reference evidence="4 5" key="1">
    <citation type="submission" date="2018-01" db="EMBL/GenBank/DDBJ databases">
        <title>Cryobacterium sp. nov., from glaciers in China.</title>
        <authorList>
            <person name="Liu Q."/>
            <person name="Xin Y.-H."/>
        </authorList>
    </citation>
    <scope>NUCLEOTIDE SEQUENCE [LARGE SCALE GENOMIC DNA]</scope>
    <source>
        <strain evidence="4 5">TMB1-8</strain>
    </source>
</reference>
<dbReference type="Proteomes" id="UP000237104">
    <property type="component" value="Unassembled WGS sequence"/>
</dbReference>
<dbReference type="Gene3D" id="3.40.50.300">
    <property type="entry name" value="P-loop containing nucleotide triphosphate hydrolases"/>
    <property type="match status" value="2"/>
</dbReference>
<dbReference type="Gene3D" id="3.40.1350.10">
    <property type="match status" value="1"/>
</dbReference>
<feature type="region of interest" description="Disordered" evidence="2">
    <location>
        <begin position="666"/>
        <end position="693"/>
    </location>
</feature>
<name>A0A2S3ZLA2_9MICO</name>
<evidence type="ECO:0000313" key="5">
    <source>
        <dbReference type="Proteomes" id="UP000237104"/>
    </source>
</evidence>
<dbReference type="Pfam" id="PF04851">
    <property type="entry name" value="ResIII"/>
    <property type="match status" value="1"/>
</dbReference>
<dbReference type="GO" id="GO:0016787">
    <property type="term" value="F:hydrolase activity"/>
    <property type="evidence" value="ECO:0007669"/>
    <property type="project" value="InterPro"/>
</dbReference>
<dbReference type="InterPro" id="IPR006935">
    <property type="entry name" value="Helicase/UvrB_N"/>
</dbReference>
<dbReference type="Pfam" id="PF22240">
    <property type="entry name" value="ISP_coupler"/>
    <property type="match status" value="1"/>
</dbReference>
<dbReference type="PROSITE" id="PS51192">
    <property type="entry name" value="HELICASE_ATP_BIND_1"/>
    <property type="match status" value="1"/>
</dbReference>
<dbReference type="SUPFAM" id="SSF53335">
    <property type="entry name" value="S-adenosyl-L-methionine-dependent methyltransferases"/>
    <property type="match status" value="1"/>
</dbReference>
<dbReference type="PRINTS" id="PR00507">
    <property type="entry name" value="N12N6MTFRASE"/>
</dbReference>
<dbReference type="SMART" id="SM00490">
    <property type="entry name" value="HELICc"/>
    <property type="match status" value="1"/>
</dbReference>
<accession>A0A2S3ZLA2</accession>
<dbReference type="GO" id="GO:0009307">
    <property type="term" value="P:DNA restriction-modification system"/>
    <property type="evidence" value="ECO:0007669"/>
    <property type="project" value="UniProtKB-KW"/>
</dbReference>
<gene>
    <name evidence="4" type="ORF">C3B59_05740</name>
</gene>
<feature type="compositionally biased region" description="Polar residues" evidence="2">
    <location>
        <begin position="671"/>
        <end position="685"/>
    </location>
</feature>
<dbReference type="GO" id="GO:0032259">
    <property type="term" value="P:methylation"/>
    <property type="evidence" value="ECO:0007669"/>
    <property type="project" value="InterPro"/>
</dbReference>
<proteinExistence type="predicted"/>
<evidence type="ECO:0000256" key="1">
    <source>
        <dbReference type="ARBA" id="ARBA00022747"/>
    </source>
</evidence>
<dbReference type="PANTHER" id="PTHR47396:SF1">
    <property type="entry name" value="ATP-DEPENDENT HELICASE IRC3-RELATED"/>
    <property type="match status" value="1"/>
</dbReference>
<dbReference type="InterPro" id="IPR011856">
    <property type="entry name" value="tRNA_endonuc-like_dom_sf"/>
</dbReference>
<dbReference type="InterPro" id="IPR003356">
    <property type="entry name" value="DNA_methylase_A-5"/>
</dbReference>
<dbReference type="Gene3D" id="3.40.50.150">
    <property type="entry name" value="Vaccinia Virus protein VP39"/>
    <property type="match status" value="1"/>
</dbReference>
<dbReference type="Pfam" id="PF02384">
    <property type="entry name" value="N6_Mtase"/>
    <property type="match status" value="1"/>
</dbReference>
<dbReference type="PANTHER" id="PTHR47396">
    <property type="entry name" value="TYPE I RESTRICTION ENZYME ECOKI R PROTEIN"/>
    <property type="match status" value="1"/>
</dbReference>
<dbReference type="InterPro" id="IPR002052">
    <property type="entry name" value="DNA_methylase_N6_adenine_CS"/>
</dbReference>
<dbReference type="PROSITE" id="PS00092">
    <property type="entry name" value="N6_MTASE"/>
    <property type="match status" value="1"/>
</dbReference>
<dbReference type="Pfam" id="PF18135">
    <property type="entry name" value="Type_ISP_C"/>
    <property type="match status" value="1"/>
</dbReference>
<dbReference type="GO" id="GO:0008170">
    <property type="term" value="F:N-methyltransferase activity"/>
    <property type="evidence" value="ECO:0007669"/>
    <property type="project" value="InterPro"/>
</dbReference>
<dbReference type="SUPFAM" id="SSF52980">
    <property type="entry name" value="Restriction endonuclease-like"/>
    <property type="match status" value="1"/>
</dbReference>
<dbReference type="GO" id="GO:0005829">
    <property type="term" value="C:cytosol"/>
    <property type="evidence" value="ECO:0007669"/>
    <property type="project" value="TreeGrafter"/>
</dbReference>
<dbReference type="RefSeq" id="WP_103430434.1">
    <property type="nucleotide sequence ID" value="NZ_PPXF01000023.1"/>
</dbReference>
<dbReference type="InterPro" id="IPR001650">
    <property type="entry name" value="Helicase_C-like"/>
</dbReference>
<keyword evidence="1" id="KW-0680">Restriction system</keyword>
<dbReference type="GO" id="GO:0003677">
    <property type="term" value="F:DNA binding"/>
    <property type="evidence" value="ECO:0007669"/>
    <property type="project" value="InterPro"/>
</dbReference>
<feature type="domain" description="Helicase ATP-binding" evidence="3">
    <location>
        <begin position="179"/>
        <end position="375"/>
    </location>
</feature>
<dbReference type="CDD" id="cd22333">
    <property type="entry name" value="LlaBIII_nuclease-like"/>
    <property type="match status" value="1"/>
</dbReference>
<evidence type="ECO:0000256" key="2">
    <source>
        <dbReference type="SAM" id="MobiDB-lite"/>
    </source>
</evidence>
<dbReference type="InterPro" id="IPR027417">
    <property type="entry name" value="P-loop_NTPase"/>
</dbReference>
<dbReference type="GO" id="GO:0005524">
    <property type="term" value="F:ATP binding"/>
    <property type="evidence" value="ECO:0007669"/>
    <property type="project" value="InterPro"/>
</dbReference>